<dbReference type="AlphaFoldDB" id="A0AAD9H253"/>
<comment type="caution">
    <text evidence="1">The sequence shown here is derived from an EMBL/GenBank/DDBJ whole genome shotgun (WGS) entry which is preliminary data.</text>
</comment>
<sequence>MSIIPRDLTVLDPPPLPVASNLVRACCSARHTHPYHDSRSHPPVDDGISSEADDMALGAVPSQRQPSRARIERSDVMSHACHMAPNRHHAMDDGVEISPWFVCVRLACLSVSARPCRGSSLQQHRLTGASYSSRQGWLDMCIMLSQPPGRVSLMVSSFRRRHHRPCCCFSCSCSQYRCAQPYSSLIQTTHLFLV</sequence>
<dbReference type="Proteomes" id="UP001232148">
    <property type="component" value="Unassembled WGS sequence"/>
</dbReference>
<evidence type="ECO:0000313" key="2">
    <source>
        <dbReference type="Proteomes" id="UP001232148"/>
    </source>
</evidence>
<dbReference type="EMBL" id="MU843293">
    <property type="protein sequence ID" value="KAK2020391.1"/>
    <property type="molecule type" value="Genomic_DNA"/>
</dbReference>
<organism evidence="1 2">
    <name type="scientific">Colletotrichum zoysiae</name>
    <dbReference type="NCBI Taxonomy" id="1216348"/>
    <lineage>
        <taxon>Eukaryota</taxon>
        <taxon>Fungi</taxon>
        <taxon>Dikarya</taxon>
        <taxon>Ascomycota</taxon>
        <taxon>Pezizomycotina</taxon>
        <taxon>Sordariomycetes</taxon>
        <taxon>Hypocreomycetidae</taxon>
        <taxon>Glomerellales</taxon>
        <taxon>Glomerellaceae</taxon>
        <taxon>Colletotrichum</taxon>
        <taxon>Colletotrichum graminicola species complex</taxon>
    </lineage>
</organism>
<accession>A0AAD9H253</accession>
<proteinExistence type="predicted"/>
<gene>
    <name evidence="1" type="ORF">LX32DRAFT_337305</name>
</gene>
<evidence type="ECO:0000313" key="1">
    <source>
        <dbReference type="EMBL" id="KAK2020391.1"/>
    </source>
</evidence>
<reference evidence="1" key="1">
    <citation type="submission" date="2021-06" db="EMBL/GenBank/DDBJ databases">
        <title>Comparative genomics, transcriptomics and evolutionary studies reveal genomic signatures of adaptation to plant cell wall in hemibiotrophic fungi.</title>
        <authorList>
            <consortium name="DOE Joint Genome Institute"/>
            <person name="Baroncelli R."/>
            <person name="Diaz J.F."/>
            <person name="Benocci T."/>
            <person name="Peng M."/>
            <person name="Battaglia E."/>
            <person name="Haridas S."/>
            <person name="Andreopoulos W."/>
            <person name="Labutti K."/>
            <person name="Pangilinan J."/>
            <person name="Floch G.L."/>
            <person name="Makela M.R."/>
            <person name="Henrissat B."/>
            <person name="Grigoriev I.V."/>
            <person name="Crouch J.A."/>
            <person name="De Vries R.P."/>
            <person name="Sukno S.A."/>
            <person name="Thon M.R."/>
        </authorList>
    </citation>
    <scope>NUCLEOTIDE SEQUENCE</scope>
    <source>
        <strain evidence="1">MAFF235873</strain>
    </source>
</reference>
<name>A0AAD9H253_9PEZI</name>
<protein>
    <submittedName>
        <fullName evidence="1">Uncharacterized protein</fullName>
    </submittedName>
</protein>
<keyword evidence="2" id="KW-1185">Reference proteome</keyword>